<dbReference type="SUPFAM" id="SSF54060">
    <property type="entry name" value="His-Me finger endonucleases"/>
    <property type="match status" value="1"/>
</dbReference>
<gene>
    <name evidence="1" type="ORF">LCGC14_0385350</name>
</gene>
<comment type="caution">
    <text evidence="1">The sequence shown here is derived from an EMBL/GenBank/DDBJ whole genome shotgun (WGS) entry which is preliminary data.</text>
</comment>
<dbReference type="EMBL" id="LAZR01000317">
    <property type="protein sequence ID" value="KKN75033.1"/>
    <property type="molecule type" value="Genomic_DNA"/>
</dbReference>
<dbReference type="PROSITE" id="PS51257">
    <property type="entry name" value="PROKAR_LIPOPROTEIN"/>
    <property type="match status" value="1"/>
</dbReference>
<proteinExistence type="predicted"/>
<evidence type="ECO:0000313" key="1">
    <source>
        <dbReference type="EMBL" id="KKN75033.1"/>
    </source>
</evidence>
<sequence>MPKLGEIRKYLRVRSQKPSGGTSIWAACEDCGRERWAECKRGVPTHPRCRSCGARNSSRIGPANPNWKGGRFFDKQGYVRIKLQPNDFFYSMAGQDRHVLEHRLVMAKHLGRNLQRWELVHHKGTKYPLNSRENKGDNRIENLAIIVTGNNGNVHTANIKCPYCSKEFRVK</sequence>
<name>A0A0F9WA86_9ZZZZ</name>
<dbReference type="InterPro" id="IPR044925">
    <property type="entry name" value="His-Me_finger_sf"/>
</dbReference>
<protein>
    <recommendedName>
        <fullName evidence="2">HNH nuclease domain-containing protein</fullName>
    </recommendedName>
</protein>
<evidence type="ECO:0008006" key="2">
    <source>
        <dbReference type="Google" id="ProtNLM"/>
    </source>
</evidence>
<accession>A0A0F9WA86</accession>
<dbReference type="Gene3D" id="3.90.75.20">
    <property type="match status" value="1"/>
</dbReference>
<reference evidence="1" key="1">
    <citation type="journal article" date="2015" name="Nature">
        <title>Complex archaea that bridge the gap between prokaryotes and eukaryotes.</title>
        <authorList>
            <person name="Spang A."/>
            <person name="Saw J.H."/>
            <person name="Jorgensen S.L."/>
            <person name="Zaremba-Niedzwiedzka K."/>
            <person name="Martijn J."/>
            <person name="Lind A.E."/>
            <person name="van Eijk R."/>
            <person name="Schleper C."/>
            <person name="Guy L."/>
            <person name="Ettema T.J."/>
        </authorList>
    </citation>
    <scope>NUCLEOTIDE SEQUENCE</scope>
</reference>
<dbReference type="AlphaFoldDB" id="A0A0F9WA86"/>
<organism evidence="1">
    <name type="scientific">marine sediment metagenome</name>
    <dbReference type="NCBI Taxonomy" id="412755"/>
    <lineage>
        <taxon>unclassified sequences</taxon>
        <taxon>metagenomes</taxon>
        <taxon>ecological metagenomes</taxon>
    </lineage>
</organism>